<dbReference type="Proteomes" id="UP000316291">
    <property type="component" value="Unassembled WGS sequence"/>
</dbReference>
<protein>
    <submittedName>
        <fullName evidence="1">Uncharacterized protein</fullName>
    </submittedName>
</protein>
<evidence type="ECO:0000313" key="2">
    <source>
        <dbReference type="Proteomes" id="UP000316291"/>
    </source>
</evidence>
<reference evidence="1 2" key="1">
    <citation type="journal article" date="2015" name="Stand. Genomic Sci.">
        <title>Genomic Encyclopedia of Bacterial and Archaeal Type Strains, Phase III: the genomes of soil and plant-associated and newly described type strains.</title>
        <authorList>
            <person name="Whitman W.B."/>
            <person name="Woyke T."/>
            <person name="Klenk H.P."/>
            <person name="Zhou Y."/>
            <person name="Lilburn T.G."/>
            <person name="Beck B.J."/>
            <person name="De Vos P."/>
            <person name="Vandamme P."/>
            <person name="Eisen J.A."/>
            <person name="Garrity G."/>
            <person name="Hugenholtz P."/>
            <person name="Kyrpides N.C."/>
        </authorList>
    </citation>
    <scope>NUCLEOTIDE SEQUENCE [LARGE SCALE GENOMIC DNA]</scope>
    <source>
        <strain evidence="1 2">CGMCC 1.10948</strain>
    </source>
</reference>
<accession>A0A562S499</accession>
<name>A0A562S499_9BRAD</name>
<proteinExistence type="predicted"/>
<dbReference type="AlphaFoldDB" id="A0A562S499"/>
<keyword evidence="2" id="KW-1185">Reference proteome</keyword>
<dbReference type="EMBL" id="VLLA01000001">
    <property type="protein sequence ID" value="TWI76137.1"/>
    <property type="molecule type" value="Genomic_DNA"/>
</dbReference>
<sequence>MIRTMGAPGGPGASSVPASGPWGPGIAIVCVLLAVADDCMAVMIAEIASPHTTRFPVRSATAFCTKYIATSVTIVVMTTT</sequence>
<comment type="caution">
    <text evidence="1">The sequence shown here is derived from an EMBL/GenBank/DDBJ whole genome shotgun (WGS) entry which is preliminary data.</text>
</comment>
<evidence type="ECO:0000313" key="1">
    <source>
        <dbReference type="EMBL" id="TWI76137.1"/>
    </source>
</evidence>
<organism evidence="1 2">
    <name type="scientific">Bradyrhizobium huanghuaihaiense</name>
    <dbReference type="NCBI Taxonomy" id="990078"/>
    <lineage>
        <taxon>Bacteria</taxon>
        <taxon>Pseudomonadati</taxon>
        <taxon>Pseudomonadota</taxon>
        <taxon>Alphaproteobacteria</taxon>
        <taxon>Hyphomicrobiales</taxon>
        <taxon>Nitrobacteraceae</taxon>
        <taxon>Bradyrhizobium</taxon>
    </lineage>
</organism>
<gene>
    <name evidence="1" type="ORF">IQ16_00370</name>
</gene>